<name>A0A7X6KVV8_9CELL</name>
<dbReference type="InterPro" id="IPR029149">
    <property type="entry name" value="Creatin/AminoP/Spt16_N"/>
</dbReference>
<protein>
    <submittedName>
        <fullName evidence="3">Aminopeptidase P family protein</fullName>
    </submittedName>
</protein>
<evidence type="ECO:0000259" key="1">
    <source>
        <dbReference type="Pfam" id="PF00557"/>
    </source>
</evidence>
<sequence length="409" mass="42974">MTAETLAPPLPVDAAGRRVTRLPAHVLGAAQDRVRAAADAAGLAAVLTDDPDDVAYLTGFFHHPCERPVAALVETSGRTLLLVPELERQHAEEQRAHAELVSYPEYPGLRSPFAALADAAAPEVRRGTVGVATAITQHRLALAGAAFGDVDWEPTEIVTRARHVKAPEEIALHREAARITDRMLAAGVALVTDAVRDGGALPSEQELAAHVTRTGTAAMYAEHADVVVVQPLAGGLVYAGANSAIPHGLPSGYRLRPGDTFMLSLGCAVGGRFVEGERTFVLGEPTAEQRRYHDAVRAAQAEGARAIAPGVRCADSNARCLAVIREAGLGGYLRHRQGHGIGVGMHEPPWLEDGDPTPLAPGMVVSNEPGLYVPGHGGYRISDSVLVTPTGSEPLTSSPRDLDSCTVLL</sequence>
<dbReference type="Gene3D" id="3.90.230.10">
    <property type="entry name" value="Creatinase/methionine aminopeptidase superfamily"/>
    <property type="match status" value="1"/>
</dbReference>
<keyword evidence="4" id="KW-1185">Reference proteome</keyword>
<evidence type="ECO:0000313" key="4">
    <source>
        <dbReference type="Proteomes" id="UP000581206"/>
    </source>
</evidence>
<reference evidence="3 4" key="1">
    <citation type="submission" date="2020-04" db="EMBL/GenBank/DDBJ databases">
        <title>MicrobeNet Type strains.</title>
        <authorList>
            <person name="Nicholson A.C."/>
        </authorList>
    </citation>
    <scope>NUCLEOTIDE SEQUENCE [LARGE SCALE GENOMIC DNA]</scope>
    <source>
        <strain evidence="3 4">ATCC BAA-788</strain>
    </source>
</reference>
<dbReference type="RefSeq" id="WP_168630366.1">
    <property type="nucleotide sequence ID" value="NZ_BONL01000018.1"/>
</dbReference>
<accession>A0A7X6KVV8</accession>
<evidence type="ECO:0000313" key="3">
    <source>
        <dbReference type="EMBL" id="NKY23226.1"/>
    </source>
</evidence>
<dbReference type="SUPFAM" id="SSF55920">
    <property type="entry name" value="Creatinase/aminopeptidase"/>
    <property type="match status" value="1"/>
</dbReference>
<dbReference type="AlphaFoldDB" id="A0A7X6KVV8"/>
<feature type="domain" description="Creatinase N-terminal" evidence="2">
    <location>
        <begin position="32"/>
        <end position="156"/>
    </location>
</feature>
<proteinExistence type="predicted"/>
<dbReference type="PANTHER" id="PTHR46112:SF2">
    <property type="entry name" value="XAA-PRO AMINOPEPTIDASE P-RELATED"/>
    <property type="match status" value="1"/>
</dbReference>
<dbReference type="InterPro" id="IPR050659">
    <property type="entry name" value="Peptidase_M24B"/>
</dbReference>
<keyword evidence="3" id="KW-0378">Hydrolase</keyword>
<dbReference type="InterPro" id="IPR000587">
    <property type="entry name" value="Creatinase_N"/>
</dbReference>
<dbReference type="InterPro" id="IPR036005">
    <property type="entry name" value="Creatinase/aminopeptidase-like"/>
</dbReference>
<gene>
    <name evidence="3" type="ORF">HGA03_11195</name>
</gene>
<dbReference type="GO" id="GO:0004177">
    <property type="term" value="F:aminopeptidase activity"/>
    <property type="evidence" value="ECO:0007669"/>
    <property type="project" value="UniProtKB-KW"/>
</dbReference>
<dbReference type="PANTHER" id="PTHR46112">
    <property type="entry name" value="AMINOPEPTIDASE"/>
    <property type="match status" value="1"/>
</dbReference>
<dbReference type="Pfam" id="PF01321">
    <property type="entry name" value="Creatinase_N"/>
    <property type="match status" value="1"/>
</dbReference>
<comment type="caution">
    <text evidence="3">The sequence shown here is derived from an EMBL/GenBank/DDBJ whole genome shotgun (WGS) entry which is preliminary data.</text>
</comment>
<keyword evidence="3" id="KW-0031">Aminopeptidase</keyword>
<organism evidence="3 4">
    <name type="scientific">Cellulomonas denverensis</name>
    <dbReference type="NCBI Taxonomy" id="264297"/>
    <lineage>
        <taxon>Bacteria</taxon>
        <taxon>Bacillati</taxon>
        <taxon>Actinomycetota</taxon>
        <taxon>Actinomycetes</taxon>
        <taxon>Micrococcales</taxon>
        <taxon>Cellulomonadaceae</taxon>
        <taxon>Cellulomonas</taxon>
    </lineage>
</organism>
<dbReference type="SUPFAM" id="SSF53092">
    <property type="entry name" value="Creatinase/prolidase N-terminal domain"/>
    <property type="match status" value="1"/>
</dbReference>
<dbReference type="InterPro" id="IPR000994">
    <property type="entry name" value="Pept_M24"/>
</dbReference>
<evidence type="ECO:0000259" key="2">
    <source>
        <dbReference type="Pfam" id="PF01321"/>
    </source>
</evidence>
<dbReference type="Gene3D" id="3.40.350.10">
    <property type="entry name" value="Creatinase/prolidase N-terminal domain"/>
    <property type="match status" value="1"/>
</dbReference>
<keyword evidence="3" id="KW-0645">Protease</keyword>
<dbReference type="Proteomes" id="UP000581206">
    <property type="component" value="Unassembled WGS sequence"/>
</dbReference>
<dbReference type="EMBL" id="JAAXOX010000005">
    <property type="protein sequence ID" value="NKY23226.1"/>
    <property type="molecule type" value="Genomic_DNA"/>
</dbReference>
<feature type="domain" description="Peptidase M24" evidence="1">
    <location>
        <begin position="172"/>
        <end position="389"/>
    </location>
</feature>
<dbReference type="Pfam" id="PF00557">
    <property type="entry name" value="Peptidase_M24"/>
    <property type="match status" value="1"/>
</dbReference>